<keyword evidence="2" id="KW-1185">Reference proteome</keyword>
<accession>C9LDK1</accession>
<dbReference type="HOGENOM" id="CLU_3237864_0_0_10"/>
<reference evidence="1" key="1">
    <citation type="submission" date="2009-09" db="EMBL/GenBank/DDBJ databases">
        <authorList>
            <person name="Weinstock G."/>
            <person name="Sodergren E."/>
            <person name="Clifton S."/>
            <person name="Fulton L."/>
            <person name="Fulton B."/>
            <person name="Courtney L."/>
            <person name="Fronick C."/>
            <person name="Harrison M."/>
            <person name="Strong C."/>
            <person name="Farmer C."/>
            <person name="Delahaunty K."/>
            <person name="Markovic C."/>
            <person name="Hall O."/>
            <person name="Minx P."/>
            <person name="Tomlinson C."/>
            <person name="Mitreva M."/>
            <person name="Nelson J."/>
            <person name="Hou S."/>
            <person name="Wollam A."/>
            <person name="Pepin K.H."/>
            <person name="Johnson M."/>
            <person name="Bhonagiri V."/>
            <person name="Nash W.E."/>
            <person name="Warren W."/>
            <person name="Chinwalla A."/>
            <person name="Mardis E.R."/>
            <person name="Wilson R.K."/>
        </authorList>
    </citation>
    <scope>NUCLEOTIDE SEQUENCE [LARGE SCALE GENOMIC DNA]</scope>
    <source>
        <strain evidence="1">ATCC 51259</strain>
    </source>
</reference>
<dbReference type="AlphaFoldDB" id="C9LDK1"/>
<sequence>MIGKLKRQGTLKFPQALRLGLLAGRALERSDNTVIMCWEIASP</sequence>
<name>C9LDK1_9BACT</name>
<protein>
    <submittedName>
        <fullName evidence="1">Uncharacterized protein</fullName>
    </submittedName>
</protein>
<organism evidence="1 2">
    <name type="scientific">Alloprevotella tannerae ATCC 51259</name>
    <dbReference type="NCBI Taxonomy" id="626522"/>
    <lineage>
        <taxon>Bacteria</taxon>
        <taxon>Pseudomonadati</taxon>
        <taxon>Bacteroidota</taxon>
        <taxon>Bacteroidia</taxon>
        <taxon>Bacteroidales</taxon>
        <taxon>Prevotellaceae</taxon>
        <taxon>Alloprevotella</taxon>
    </lineage>
</organism>
<dbReference type="Proteomes" id="UP000003460">
    <property type="component" value="Unassembled WGS sequence"/>
</dbReference>
<dbReference type="EMBL" id="ACIJ02000005">
    <property type="protein sequence ID" value="EEX72755.1"/>
    <property type="molecule type" value="Genomic_DNA"/>
</dbReference>
<evidence type="ECO:0000313" key="1">
    <source>
        <dbReference type="EMBL" id="EEX72755.1"/>
    </source>
</evidence>
<proteinExistence type="predicted"/>
<comment type="caution">
    <text evidence="1">The sequence shown here is derived from an EMBL/GenBank/DDBJ whole genome shotgun (WGS) entry which is preliminary data.</text>
</comment>
<gene>
    <name evidence="1" type="ORF">GCWU000325_00272</name>
</gene>
<evidence type="ECO:0000313" key="2">
    <source>
        <dbReference type="Proteomes" id="UP000003460"/>
    </source>
</evidence>